<organism evidence="1 2">
    <name type="scientific">Arthrobacter gallicola</name>
    <dbReference type="NCBI Taxonomy" id="2762225"/>
    <lineage>
        <taxon>Bacteria</taxon>
        <taxon>Bacillati</taxon>
        <taxon>Actinomycetota</taxon>
        <taxon>Actinomycetes</taxon>
        <taxon>Micrococcales</taxon>
        <taxon>Micrococcaceae</taxon>
        <taxon>Arthrobacter</taxon>
    </lineage>
</organism>
<dbReference type="Gene3D" id="1.25.40.290">
    <property type="entry name" value="ARM repeat domains"/>
    <property type="match status" value="1"/>
</dbReference>
<protein>
    <submittedName>
        <fullName evidence="1">DNA alkylation repair protein</fullName>
    </submittedName>
</protein>
<accession>A0ABR8UPF8</accession>
<dbReference type="InterPro" id="IPR016024">
    <property type="entry name" value="ARM-type_fold"/>
</dbReference>
<evidence type="ECO:0000313" key="2">
    <source>
        <dbReference type="Proteomes" id="UP000609874"/>
    </source>
</evidence>
<proteinExistence type="predicted"/>
<dbReference type="SUPFAM" id="SSF48371">
    <property type="entry name" value="ARM repeat"/>
    <property type="match status" value="1"/>
</dbReference>
<gene>
    <name evidence="1" type="ORF">H9639_01670</name>
</gene>
<comment type="caution">
    <text evidence="1">The sequence shown here is derived from an EMBL/GenBank/DDBJ whole genome shotgun (WGS) entry which is preliminary data.</text>
</comment>
<evidence type="ECO:0000313" key="1">
    <source>
        <dbReference type="EMBL" id="MBD7994006.1"/>
    </source>
</evidence>
<dbReference type="EMBL" id="JACSQD010000001">
    <property type="protein sequence ID" value="MBD7994006.1"/>
    <property type="molecule type" value="Genomic_DNA"/>
</dbReference>
<name>A0ABR8UPF8_9MICC</name>
<keyword evidence="2" id="KW-1185">Reference proteome</keyword>
<reference evidence="1 2" key="1">
    <citation type="submission" date="2020-08" db="EMBL/GenBank/DDBJ databases">
        <title>A Genomic Blueprint of the Chicken Gut Microbiome.</title>
        <authorList>
            <person name="Gilroy R."/>
            <person name="Ravi A."/>
            <person name="Getino M."/>
            <person name="Pursley I."/>
            <person name="Horton D.L."/>
            <person name="Alikhan N.-F."/>
            <person name="Baker D."/>
            <person name="Gharbi K."/>
            <person name="Hall N."/>
            <person name="Watson M."/>
            <person name="Adriaenssens E.M."/>
            <person name="Foster-Nyarko E."/>
            <person name="Jarju S."/>
            <person name="Secka A."/>
            <person name="Antonio M."/>
            <person name="Oren A."/>
            <person name="Chaudhuri R."/>
            <person name="La Ragione R.M."/>
            <person name="Hildebrand F."/>
            <person name="Pallen M.J."/>
        </authorList>
    </citation>
    <scope>NUCLEOTIDE SEQUENCE [LARGE SCALE GENOMIC DNA]</scope>
    <source>
        <strain evidence="1 2">Sa2CUA1</strain>
    </source>
</reference>
<sequence length="364" mass="39997">MGAMDDLLGPAQIAQLCGSLETAAPGVRFEALQETSGRLGPLSLRARTDVVADALVVSFREYAVATAAFRTALADPDFTGWALWPVTEAAVTLSLAQGSNQAFDDCLDLLAELTPRLTSEFAIRRLLSADLDRALKYIQPWTTDPNEHVRRLASEGTRPYLPWAVRVAGLTLRPDATVPVLDALRNDSSEYVRRSVANHLNDLARHAPETVLELAARWHESGTPESAWIIRRGLRTLVKKAHPGALSLMGFKPAEVAVDGPRAETEQLTLPAVLSFECVLTNTSPTPARLAVDYVVHYVKANGLTAPKVFKLAVLDLEPGESRKLSGRHAFRQMTTRRHYAGRHQLELQINGVRHGRLEFHLTI</sequence>
<dbReference type="Proteomes" id="UP000609874">
    <property type="component" value="Unassembled WGS sequence"/>
</dbReference>
<dbReference type="PROSITE" id="PS50077">
    <property type="entry name" value="HEAT_REPEAT"/>
    <property type="match status" value="1"/>
</dbReference>
<dbReference type="RefSeq" id="WP_191806401.1">
    <property type="nucleotide sequence ID" value="NZ_JACSQD010000001.1"/>
</dbReference>
<dbReference type="InterPro" id="IPR021133">
    <property type="entry name" value="HEAT_type_2"/>
</dbReference>